<evidence type="ECO:0000313" key="1">
    <source>
        <dbReference type="EMBL" id="QDU62570.1"/>
    </source>
</evidence>
<dbReference type="EMBL" id="CP036279">
    <property type="protein sequence ID" value="QDU62570.1"/>
    <property type="molecule type" value="Genomic_DNA"/>
</dbReference>
<evidence type="ECO:0000313" key="2">
    <source>
        <dbReference type="Proteomes" id="UP000317093"/>
    </source>
</evidence>
<sequence length="218" mass="24253" precursor="true">MGRVIVDGAEVALHLPPDATLENAFANVRDQVCNERRVITHMSLNGQPLNWGDGTSVWSDTFQDIHGTLELRTDDTLSMCSRTLSAMSQLLENLAQVHRDVAKAIRNGDTRQGLATASQLMPQWEQLMAGVNGVLQILPVNQDDGAWREKIESLAALGPKMTEPLSEFRMAAGDRDLILLADLMDFEFAPLADEWLSTCRSFHEALTQHFRDNTEGHE</sequence>
<dbReference type="AlphaFoldDB" id="A0A518B6G6"/>
<keyword evidence="2" id="KW-1185">Reference proteome</keyword>
<organism evidence="1 2">
    <name type="scientific">Kolteria novifilia</name>
    <dbReference type="NCBI Taxonomy" id="2527975"/>
    <lineage>
        <taxon>Bacteria</taxon>
        <taxon>Pseudomonadati</taxon>
        <taxon>Planctomycetota</taxon>
        <taxon>Planctomycetia</taxon>
        <taxon>Kolteriales</taxon>
        <taxon>Kolteriaceae</taxon>
        <taxon>Kolteria</taxon>
    </lineage>
</organism>
<proteinExistence type="predicted"/>
<dbReference type="KEGG" id="knv:Pan216_34370"/>
<protein>
    <submittedName>
        <fullName evidence="1">Uncharacterized protein</fullName>
    </submittedName>
</protein>
<reference evidence="1 2" key="1">
    <citation type="submission" date="2019-02" db="EMBL/GenBank/DDBJ databases">
        <title>Deep-cultivation of Planctomycetes and their phenomic and genomic characterization uncovers novel biology.</title>
        <authorList>
            <person name="Wiegand S."/>
            <person name="Jogler M."/>
            <person name="Boedeker C."/>
            <person name="Pinto D."/>
            <person name="Vollmers J."/>
            <person name="Rivas-Marin E."/>
            <person name="Kohn T."/>
            <person name="Peeters S.H."/>
            <person name="Heuer A."/>
            <person name="Rast P."/>
            <person name="Oberbeckmann S."/>
            <person name="Bunk B."/>
            <person name="Jeske O."/>
            <person name="Meyerdierks A."/>
            <person name="Storesund J.E."/>
            <person name="Kallscheuer N."/>
            <person name="Luecker S."/>
            <person name="Lage O.M."/>
            <person name="Pohl T."/>
            <person name="Merkel B.J."/>
            <person name="Hornburger P."/>
            <person name="Mueller R.-W."/>
            <person name="Bruemmer F."/>
            <person name="Labrenz M."/>
            <person name="Spormann A.M."/>
            <person name="Op den Camp H."/>
            <person name="Overmann J."/>
            <person name="Amann R."/>
            <person name="Jetten M.S.M."/>
            <person name="Mascher T."/>
            <person name="Medema M.H."/>
            <person name="Devos D.P."/>
            <person name="Kaster A.-K."/>
            <person name="Ovreas L."/>
            <person name="Rohde M."/>
            <person name="Galperin M.Y."/>
            <person name="Jogler C."/>
        </authorList>
    </citation>
    <scope>NUCLEOTIDE SEQUENCE [LARGE SCALE GENOMIC DNA]</scope>
    <source>
        <strain evidence="1 2">Pan216</strain>
    </source>
</reference>
<dbReference type="OrthoDB" id="9813744at2"/>
<gene>
    <name evidence="1" type="ORF">Pan216_34370</name>
</gene>
<dbReference type="Proteomes" id="UP000317093">
    <property type="component" value="Chromosome"/>
</dbReference>
<accession>A0A518B6G6</accession>
<dbReference type="RefSeq" id="WP_145259419.1">
    <property type="nucleotide sequence ID" value="NZ_CP036279.1"/>
</dbReference>
<name>A0A518B6G6_9BACT</name>